<comment type="subcellular location">
    <subcellularLocation>
        <location evidence="1">Secreted</location>
    </subcellularLocation>
</comment>
<dbReference type="InterPro" id="IPR001343">
    <property type="entry name" value="Hemolysn_Ca-bd"/>
</dbReference>
<dbReference type="EMBL" id="JAXCLX010000003">
    <property type="protein sequence ID" value="MDY0873982.1"/>
    <property type="molecule type" value="Genomic_DNA"/>
</dbReference>
<gene>
    <name evidence="4" type="ORF">SMD31_18720</name>
</gene>
<reference evidence="4 5" key="1">
    <citation type="journal article" date="2013" name="Antonie Van Leeuwenhoek">
        <title>Dongia rigui sp. nov., isolated from freshwater of a large wetland in Korea.</title>
        <authorList>
            <person name="Baik K.S."/>
            <person name="Hwang Y.M."/>
            <person name="Choi J.S."/>
            <person name="Kwon J."/>
            <person name="Seong C.N."/>
        </authorList>
    </citation>
    <scope>NUCLEOTIDE SEQUENCE [LARGE SCALE GENOMIC DNA]</scope>
    <source>
        <strain evidence="4 5">04SU4-P</strain>
    </source>
</reference>
<dbReference type="SUPFAM" id="SSF51120">
    <property type="entry name" value="beta-Roll"/>
    <property type="match status" value="6"/>
</dbReference>
<dbReference type="Pfam" id="PF00353">
    <property type="entry name" value="HemolysinCabind"/>
    <property type="match status" value="10"/>
</dbReference>
<evidence type="ECO:0000313" key="4">
    <source>
        <dbReference type="EMBL" id="MDY0873982.1"/>
    </source>
</evidence>
<evidence type="ECO:0000256" key="1">
    <source>
        <dbReference type="ARBA" id="ARBA00004613"/>
    </source>
</evidence>
<keyword evidence="5" id="KW-1185">Reference proteome</keyword>
<dbReference type="PANTHER" id="PTHR38340:SF1">
    <property type="entry name" value="S-LAYER PROTEIN"/>
    <property type="match status" value="1"/>
</dbReference>
<dbReference type="Proteomes" id="UP001271769">
    <property type="component" value="Unassembled WGS sequence"/>
</dbReference>
<dbReference type="PROSITE" id="PS00330">
    <property type="entry name" value="HEMOLYSIN_CALCIUM"/>
    <property type="match status" value="5"/>
</dbReference>
<feature type="region of interest" description="Disordered" evidence="3">
    <location>
        <begin position="1"/>
        <end position="20"/>
    </location>
</feature>
<dbReference type="InterPro" id="IPR018511">
    <property type="entry name" value="Hemolysin-typ_Ca-bd_CS"/>
</dbReference>
<dbReference type="InterPro" id="IPR050557">
    <property type="entry name" value="RTX_toxin/Mannuronan_C5-epim"/>
</dbReference>
<dbReference type="PANTHER" id="PTHR38340">
    <property type="entry name" value="S-LAYER PROTEIN"/>
    <property type="match status" value="1"/>
</dbReference>
<dbReference type="RefSeq" id="WP_320502450.1">
    <property type="nucleotide sequence ID" value="NZ_JAXCLX010000003.1"/>
</dbReference>
<dbReference type="Gene3D" id="2.150.10.10">
    <property type="entry name" value="Serralysin-like metalloprotease, C-terminal"/>
    <property type="match status" value="4"/>
</dbReference>
<keyword evidence="2" id="KW-0964">Secreted</keyword>
<comment type="caution">
    <text evidence="4">The sequence shown here is derived from an EMBL/GenBank/DDBJ whole genome shotgun (WGS) entry which is preliminary data.</text>
</comment>
<organism evidence="4 5">
    <name type="scientific">Dongia rigui</name>
    <dbReference type="NCBI Taxonomy" id="940149"/>
    <lineage>
        <taxon>Bacteria</taxon>
        <taxon>Pseudomonadati</taxon>
        <taxon>Pseudomonadota</taxon>
        <taxon>Alphaproteobacteria</taxon>
        <taxon>Rhodospirillales</taxon>
        <taxon>Dongiaceae</taxon>
        <taxon>Dongia</taxon>
    </lineage>
</organism>
<proteinExistence type="predicted"/>
<accession>A0ABU5E3W7</accession>
<evidence type="ECO:0000256" key="2">
    <source>
        <dbReference type="ARBA" id="ARBA00022525"/>
    </source>
</evidence>
<dbReference type="PRINTS" id="PR00313">
    <property type="entry name" value="CABNDNGRPT"/>
</dbReference>
<evidence type="ECO:0000256" key="3">
    <source>
        <dbReference type="SAM" id="MobiDB-lite"/>
    </source>
</evidence>
<protein>
    <submittedName>
        <fullName evidence="4">Calcium-binding protein</fullName>
    </submittedName>
</protein>
<evidence type="ECO:0000313" key="5">
    <source>
        <dbReference type="Proteomes" id="UP001271769"/>
    </source>
</evidence>
<name>A0ABU5E3W7_9PROT</name>
<sequence>MTQVTGGNGNDVLNGGDDNDVIDGRAGNDIITGGRGSDVAHMGAGNDVFIWNPGDGNDVVDGGAGVDRLSFNGSNANEVMNISALGSHALLSRNIANISMDLDNVEHIAIRTLGGTDQIVIDDLHETDVKLVTVDLAGSATAGDGAADDVIANGTNGSNTITLRSVGSAIEIDRFGATVRVENAEVGLDHVTVRALGGNDMVDAGGVAAGLVGIILDGGDGNDTLHGGAGNDLLIGGNDDDRFLWHQGDGVDMADGGSGTDVLEVSGTMGGDVLHIAANGTGVTIAKEGSQPGEITATNVEEIKIIGKAGNDVIDVVGNVAALTHLTIDGGAGNDTIKGGNGNDLLIGGDGNDIVDGNQGNDIVKLGSGNDLFIWDPGDGNDSVDGGSGTDSLRFNASNASEDMTLSANGDHVTLFRNIANINMDLDHVERAVINLLGGTDRITIGDMRGTDLRQVTVNLAGSDGLGDNAADEVNVAGSTGDDSLRFELVNGEIEALGRGVRVRVEHAEIGTDQFALRGLDGNDTLEVKGVPAGGVTLILDGGNGNDTLHGGAGNDVLLGGNDDDRIIWNPGEGFDTADGGSGNDVLQVAGTGANDLFQVAANGSAVLVATGDPAQGNINVIGVEEIAITGGIGDDVFAVVGNVAALTHLTLDGGAGNDHISGGNGSDTLIGGEGDDIMDGNQGNDTVFMGAGTDTFVWDPGDGSDVVDGGAGTDVLLFNASNASENIFIGADGDHAFLNRDVANIHMDLDGVERLEVSVLGGTDHVTVNAMDGTDVRTVAVGFAASLSGGDDGAIDTLTVNATTGNDAITLETAGGVTHITGLYAEVQLFSATAQDRLEVNGLGGNDTIDARNHTGDVALTLNGGEGNDTLVGGDNDLLIGGAGNDTFLGFGDIIVDDFQDGDRIDLRNIAGATDLDTVLSHAQAVGDDVVLDFGPDRTITLHNVQLASLGSDDFILGTP</sequence>
<dbReference type="InterPro" id="IPR011049">
    <property type="entry name" value="Serralysin-like_metalloprot_C"/>
</dbReference>